<reference evidence="1 3" key="1">
    <citation type="journal article" date="2011" name="Nature">
        <title>The Medicago genome provides insight into the evolution of rhizobial symbioses.</title>
        <authorList>
            <person name="Young N.D."/>
            <person name="Debelle F."/>
            <person name="Oldroyd G.E."/>
            <person name="Geurts R."/>
            <person name="Cannon S.B."/>
            <person name="Udvardi M.K."/>
            <person name="Benedito V.A."/>
            <person name="Mayer K.F."/>
            <person name="Gouzy J."/>
            <person name="Schoof H."/>
            <person name="Van de Peer Y."/>
            <person name="Proost S."/>
            <person name="Cook D.R."/>
            <person name="Meyers B.C."/>
            <person name="Spannagl M."/>
            <person name="Cheung F."/>
            <person name="De Mita S."/>
            <person name="Krishnakumar V."/>
            <person name="Gundlach H."/>
            <person name="Zhou S."/>
            <person name="Mudge J."/>
            <person name="Bharti A.K."/>
            <person name="Murray J.D."/>
            <person name="Naoumkina M.A."/>
            <person name="Rosen B."/>
            <person name="Silverstein K.A."/>
            <person name="Tang H."/>
            <person name="Rombauts S."/>
            <person name="Zhao P.X."/>
            <person name="Zhou P."/>
            <person name="Barbe V."/>
            <person name="Bardou P."/>
            <person name="Bechner M."/>
            <person name="Bellec A."/>
            <person name="Berger A."/>
            <person name="Berges H."/>
            <person name="Bidwell S."/>
            <person name="Bisseling T."/>
            <person name="Choisne N."/>
            <person name="Couloux A."/>
            <person name="Denny R."/>
            <person name="Deshpande S."/>
            <person name="Dai X."/>
            <person name="Doyle J.J."/>
            <person name="Dudez A.M."/>
            <person name="Farmer A.D."/>
            <person name="Fouteau S."/>
            <person name="Franken C."/>
            <person name="Gibelin C."/>
            <person name="Gish J."/>
            <person name="Goldstein S."/>
            <person name="Gonzalez A.J."/>
            <person name="Green P.J."/>
            <person name="Hallab A."/>
            <person name="Hartog M."/>
            <person name="Hua A."/>
            <person name="Humphray S.J."/>
            <person name="Jeong D.H."/>
            <person name="Jing Y."/>
            <person name="Jocker A."/>
            <person name="Kenton S.M."/>
            <person name="Kim D.J."/>
            <person name="Klee K."/>
            <person name="Lai H."/>
            <person name="Lang C."/>
            <person name="Lin S."/>
            <person name="Macmil S.L."/>
            <person name="Magdelenat G."/>
            <person name="Matthews L."/>
            <person name="McCorrison J."/>
            <person name="Monaghan E.L."/>
            <person name="Mun J.H."/>
            <person name="Najar F.Z."/>
            <person name="Nicholson C."/>
            <person name="Noirot C."/>
            <person name="O'Bleness M."/>
            <person name="Paule C.R."/>
            <person name="Poulain J."/>
            <person name="Prion F."/>
            <person name="Qin B."/>
            <person name="Qu C."/>
            <person name="Retzel E.F."/>
            <person name="Riddle C."/>
            <person name="Sallet E."/>
            <person name="Samain S."/>
            <person name="Samson N."/>
            <person name="Sanders I."/>
            <person name="Saurat O."/>
            <person name="Scarpelli C."/>
            <person name="Schiex T."/>
            <person name="Segurens B."/>
            <person name="Severin A.J."/>
            <person name="Sherrier D.J."/>
            <person name="Shi R."/>
            <person name="Sims S."/>
            <person name="Singer S.R."/>
            <person name="Sinharoy S."/>
            <person name="Sterck L."/>
            <person name="Viollet A."/>
            <person name="Wang B.B."/>
            <person name="Wang K."/>
            <person name="Wang M."/>
            <person name="Wang X."/>
            <person name="Warfsmann J."/>
            <person name="Weissenbach J."/>
            <person name="White D.D."/>
            <person name="White J.D."/>
            <person name="Wiley G.B."/>
            <person name="Wincker P."/>
            <person name="Xing Y."/>
            <person name="Yang L."/>
            <person name="Yao Z."/>
            <person name="Ying F."/>
            <person name="Zhai J."/>
            <person name="Zhou L."/>
            <person name="Zuber A."/>
            <person name="Denarie J."/>
            <person name="Dixon R.A."/>
            <person name="May G.D."/>
            <person name="Schwartz D.C."/>
            <person name="Rogers J."/>
            <person name="Quetier F."/>
            <person name="Town C.D."/>
            <person name="Roe B.A."/>
        </authorList>
    </citation>
    <scope>NUCLEOTIDE SEQUENCE [LARGE SCALE GENOMIC DNA]</scope>
    <source>
        <strain evidence="1">A17</strain>
        <strain evidence="2 3">cv. Jemalong A17</strain>
    </source>
</reference>
<dbReference type="EnsemblPlants" id="AES76669">
    <property type="protein sequence ID" value="AES76669"/>
    <property type="gene ID" value="MTR_6g084060"/>
</dbReference>
<name>G7KN10_MEDTR</name>
<dbReference type="AlphaFoldDB" id="G7KN10"/>
<gene>
    <name evidence="1" type="ordered locus">MTR_6g084060</name>
</gene>
<sequence>MIIIFFFISTIGDRHNISKRHGGTFQFEVSWFTNTSFIATTDPINVNYIANKN</sequence>
<dbReference type="PaxDb" id="3880-AES76669"/>
<accession>G7KN10</accession>
<evidence type="ECO:0000313" key="1">
    <source>
        <dbReference type="EMBL" id="AES76669.1"/>
    </source>
</evidence>
<keyword evidence="3" id="KW-1185">Reference proteome</keyword>
<dbReference type="HOGENOM" id="CLU_3071744_0_0_1"/>
<reference evidence="2" key="3">
    <citation type="submission" date="2015-04" db="UniProtKB">
        <authorList>
            <consortium name="EnsemblPlants"/>
        </authorList>
    </citation>
    <scope>IDENTIFICATION</scope>
    <source>
        <strain evidence="2">cv. Jemalong A17</strain>
    </source>
</reference>
<dbReference type="Proteomes" id="UP000002051">
    <property type="component" value="Chromosome 6"/>
</dbReference>
<reference evidence="1 3" key="2">
    <citation type="journal article" date="2014" name="BMC Genomics">
        <title>An improved genome release (version Mt4.0) for the model legume Medicago truncatula.</title>
        <authorList>
            <person name="Tang H."/>
            <person name="Krishnakumar V."/>
            <person name="Bidwell S."/>
            <person name="Rosen B."/>
            <person name="Chan A."/>
            <person name="Zhou S."/>
            <person name="Gentzbittel L."/>
            <person name="Childs K.L."/>
            <person name="Yandell M."/>
            <person name="Gundlach H."/>
            <person name="Mayer K.F."/>
            <person name="Schwartz D.C."/>
            <person name="Town C.D."/>
        </authorList>
    </citation>
    <scope>GENOME REANNOTATION</scope>
    <source>
        <strain evidence="2 3">cv. Jemalong A17</strain>
    </source>
</reference>
<proteinExistence type="predicted"/>
<organism evidence="1 3">
    <name type="scientific">Medicago truncatula</name>
    <name type="common">Barrel medic</name>
    <name type="synonym">Medicago tribuloides</name>
    <dbReference type="NCBI Taxonomy" id="3880"/>
    <lineage>
        <taxon>Eukaryota</taxon>
        <taxon>Viridiplantae</taxon>
        <taxon>Streptophyta</taxon>
        <taxon>Embryophyta</taxon>
        <taxon>Tracheophyta</taxon>
        <taxon>Spermatophyta</taxon>
        <taxon>Magnoliopsida</taxon>
        <taxon>eudicotyledons</taxon>
        <taxon>Gunneridae</taxon>
        <taxon>Pentapetalae</taxon>
        <taxon>rosids</taxon>
        <taxon>fabids</taxon>
        <taxon>Fabales</taxon>
        <taxon>Fabaceae</taxon>
        <taxon>Papilionoideae</taxon>
        <taxon>50 kb inversion clade</taxon>
        <taxon>NPAAA clade</taxon>
        <taxon>Hologalegina</taxon>
        <taxon>IRL clade</taxon>
        <taxon>Trifolieae</taxon>
        <taxon>Medicago</taxon>
    </lineage>
</organism>
<dbReference type="EMBL" id="CM001222">
    <property type="protein sequence ID" value="AES76669.1"/>
    <property type="molecule type" value="Genomic_DNA"/>
</dbReference>
<evidence type="ECO:0000313" key="3">
    <source>
        <dbReference type="Proteomes" id="UP000002051"/>
    </source>
</evidence>
<protein>
    <submittedName>
        <fullName evidence="1 2">Uncharacterized protein</fullName>
    </submittedName>
</protein>
<evidence type="ECO:0000313" key="2">
    <source>
        <dbReference type="EnsemblPlants" id="AES76669"/>
    </source>
</evidence>